<name>A0ABS2A2E0_9ACTN</name>
<feature type="domain" description="UspA" evidence="2">
    <location>
        <begin position="5"/>
        <end position="136"/>
    </location>
</feature>
<comment type="similarity">
    <text evidence="1">Belongs to the universal stress protein A family.</text>
</comment>
<reference evidence="3 4" key="1">
    <citation type="submission" date="2021-01" db="EMBL/GenBank/DDBJ databases">
        <title>Actinoplanes sp. nov. LDG1-06 isolated from lichen.</title>
        <authorList>
            <person name="Saeng-In P."/>
            <person name="Phongsopitanun W."/>
            <person name="Kanchanasin P."/>
            <person name="Yuki M."/>
            <person name="Kudo T."/>
            <person name="Ohkuma M."/>
            <person name="Tanasupawat S."/>
        </authorList>
    </citation>
    <scope>NUCLEOTIDE SEQUENCE [LARGE SCALE GENOMIC DNA]</scope>
    <source>
        <strain evidence="3 4">LDG1-06</strain>
    </source>
</reference>
<organism evidence="3 4">
    <name type="scientific">Paractinoplanes ovalisporus</name>
    <dbReference type="NCBI Taxonomy" id="2810368"/>
    <lineage>
        <taxon>Bacteria</taxon>
        <taxon>Bacillati</taxon>
        <taxon>Actinomycetota</taxon>
        <taxon>Actinomycetes</taxon>
        <taxon>Micromonosporales</taxon>
        <taxon>Micromonosporaceae</taxon>
        <taxon>Paractinoplanes</taxon>
    </lineage>
</organism>
<dbReference type="InterPro" id="IPR006016">
    <property type="entry name" value="UspA"/>
</dbReference>
<sequence>MIKTRIVVGVDGSPQATAAVGWAAAEAVRRGAELRVLTAFYRHRSTPGRSGSHSAEEHASAILQRAVAQARSAAPEVEVKCQALPGYAVPVLLHAAEEAALLVVGSRHEGGLPVLPTGSVSSQVATRARSSVVVVRGRYGPDAGPVVAGLDDGRAAETVAGHAFEEAALQDAAVEAVTVGPGSPDADLDGRLDPWRRKYPGVPANIEYVSGRTDRVLVQRSRSARLMVVGPRTHGYQGLMLGSIGSRLLQRSGCPVLIAR</sequence>
<dbReference type="EMBL" id="JAENHP010000001">
    <property type="protein sequence ID" value="MBM2614007.1"/>
    <property type="molecule type" value="Genomic_DNA"/>
</dbReference>
<accession>A0ABS2A2E0</accession>
<evidence type="ECO:0000256" key="1">
    <source>
        <dbReference type="ARBA" id="ARBA00008791"/>
    </source>
</evidence>
<dbReference type="Proteomes" id="UP000632138">
    <property type="component" value="Unassembled WGS sequence"/>
</dbReference>
<dbReference type="SUPFAM" id="SSF52402">
    <property type="entry name" value="Adenine nucleotide alpha hydrolases-like"/>
    <property type="match status" value="2"/>
</dbReference>
<feature type="domain" description="UspA" evidence="2">
    <location>
        <begin position="195"/>
        <end position="260"/>
    </location>
</feature>
<evidence type="ECO:0000313" key="3">
    <source>
        <dbReference type="EMBL" id="MBM2614007.1"/>
    </source>
</evidence>
<gene>
    <name evidence="3" type="ORF">JIG36_00360</name>
</gene>
<dbReference type="PANTHER" id="PTHR46268">
    <property type="entry name" value="STRESS RESPONSE PROTEIN NHAX"/>
    <property type="match status" value="1"/>
</dbReference>
<dbReference type="Pfam" id="PF00582">
    <property type="entry name" value="Usp"/>
    <property type="match status" value="2"/>
</dbReference>
<protein>
    <submittedName>
        <fullName evidence="3">Universal stress protein</fullName>
    </submittedName>
</protein>
<dbReference type="InterPro" id="IPR014729">
    <property type="entry name" value="Rossmann-like_a/b/a_fold"/>
</dbReference>
<comment type="caution">
    <text evidence="3">The sequence shown here is derived from an EMBL/GenBank/DDBJ whole genome shotgun (WGS) entry which is preliminary data.</text>
</comment>
<proteinExistence type="inferred from homology"/>
<dbReference type="PRINTS" id="PR01438">
    <property type="entry name" value="UNVRSLSTRESS"/>
</dbReference>
<dbReference type="InterPro" id="IPR006015">
    <property type="entry name" value="Universal_stress_UspA"/>
</dbReference>
<dbReference type="PANTHER" id="PTHR46268:SF6">
    <property type="entry name" value="UNIVERSAL STRESS PROTEIN UP12"/>
    <property type="match status" value="1"/>
</dbReference>
<keyword evidence="4" id="KW-1185">Reference proteome</keyword>
<evidence type="ECO:0000259" key="2">
    <source>
        <dbReference type="Pfam" id="PF00582"/>
    </source>
</evidence>
<evidence type="ECO:0000313" key="4">
    <source>
        <dbReference type="Proteomes" id="UP000632138"/>
    </source>
</evidence>
<dbReference type="Gene3D" id="3.40.50.620">
    <property type="entry name" value="HUPs"/>
    <property type="match status" value="2"/>
</dbReference>
<dbReference type="RefSeq" id="WP_203373935.1">
    <property type="nucleotide sequence ID" value="NZ_JAENHP010000001.1"/>
</dbReference>